<accession>W6M1M9</accession>
<gene>
    <name evidence="7" type="ORF">BN873_150114</name>
</gene>
<organism evidence="7 8">
    <name type="scientific">Candidatus Competibacter denitrificans Run_A_D11</name>
    <dbReference type="NCBI Taxonomy" id="1400863"/>
    <lineage>
        <taxon>Bacteria</taxon>
        <taxon>Pseudomonadati</taxon>
        <taxon>Pseudomonadota</taxon>
        <taxon>Gammaproteobacteria</taxon>
        <taxon>Candidatus Competibacteraceae</taxon>
        <taxon>Candidatus Competibacter</taxon>
    </lineage>
</organism>
<dbReference type="InterPro" id="IPR010664">
    <property type="entry name" value="LipoPS_assembly_LptC-rel"/>
</dbReference>
<dbReference type="AlphaFoldDB" id="W6M1M9"/>
<evidence type="ECO:0000313" key="8">
    <source>
        <dbReference type="Proteomes" id="UP000035760"/>
    </source>
</evidence>
<keyword evidence="3 6" id="KW-0812">Transmembrane</keyword>
<evidence type="ECO:0000256" key="2">
    <source>
        <dbReference type="ARBA" id="ARBA00022519"/>
    </source>
</evidence>
<evidence type="ECO:0000313" key="7">
    <source>
        <dbReference type="EMBL" id="CDI01326.1"/>
    </source>
</evidence>
<dbReference type="RefSeq" id="WP_048670437.1">
    <property type="nucleotide sequence ID" value="NZ_CBTJ020000020.1"/>
</dbReference>
<sequence length="196" mass="22087">MEQQPTPVQGWFYLAGLLLLAGLSYGVLRWVESSMQKPAASESQAPLLVLERFRAVRLSMAGLREYVVEAPLLRQLPNQAGTWVEHPLLDWYQPDGETRDWRLRAEQGWVAADQQSIRLQGEVVMTRSAESGKTPVEVTTRDVLVRPTDRYAETAAPAHAVTPGGELRAVGLRAYLDREQLELLSEVRGYYEPSKR</sequence>
<dbReference type="EMBL" id="CBTJ020000020">
    <property type="protein sequence ID" value="CDI01326.1"/>
    <property type="molecule type" value="Genomic_DNA"/>
</dbReference>
<reference evidence="7" key="2">
    <citation type="submission" date="2014-03" db="EMBL/GenBank/DDBJ databases">
        <title>Candidatus Competibacter-lineage genomes retrieved from metagenomes reveal functional metabolic diversity.</title>
        <authorList>
            <person name="McIlroy S.J."/>
            <person name="Albertsen M."/>
            <person name="Andresen E.K."/>
            <person name="Saunders A.M."/>
            <person name="Kristiansen R."/>
            <person name="Stokholm-Bjerregaard M."/>
            <person name="Nielsen K.L."/>
            <person name="Nielsen P.H."/>
        </authorList>
    </citation>
    <scope>NUCLEOTIDE SEQUENCE</scope>
    <source>
        <strain evidence="7">Run_A_D11</strain>
    </source>
</reference>
<dbReference type="GO" id="GO:0017089">
    <property type="term" value="F:glycolipid transfer activity"/>
    <property type="evidence" value="ECO:0007669"/>
    <property type="project" value="TreeGrafter"/>
</dbReference>
<evidence type="ECO:0000256" key="4">
    <source>
        <dbReference type="ARBA" id="ARBA00022989"/>
    </source>
</evidence>
<keyword evidence="8" id="KW-1185">Reference proteome</keyword>
<dbReference type="GO" id="GO:0030288">
    <property type="term" value="C:outer membrane-bounded periplasmic space"/>
    <property type="evidence" value="ECO:0007669"/>
    <property type="project" value="TreeGrafter"/>
</dbReference>
<dbReference type="STRING" id="1400863.BN873_150114"/>
<keyword evidence="4 6" id="KW-1133">Transmembrane helix</keyword>
<dbReference type="GO" id="GO:0005886">
    <property type="term" value="C:plasma membrane"/>
    <property type="evidence" value="ECO:0007669"/>
    <property type="project" value="InterPro"/>
</dbReference>
<dbReference type="GO" id="GO:0015221">
    <property type="term" value="F:lipopolysaccharide transmembrane transporter activity"/>
    <property type="evidence" value="ECO:0007669"/>
    <property type="project" value="InterPro"/>
</dbReference>
<dbReference type="InterPro" id="IPR026265">
    <property type="entry name" value="LptC"/>
</dbReference>
<reference evidence="7" key="1">
    <citation type="submission" date="2013-07" db="EMBL/GenBank/DDBJ databases">
        <authorList>
            <person name="McIlroy S."/>
        </authorList>
    </citation>
    <scope>NUCLEOTIDE SEQUENCE [LARGE SCALE GENOMIC DNA]</scope>
    <source>
        <strain evidence="7">Run_A_D11</strain>
    </source>
</reference>
<feature type="transmembrane region" description="Helical" evidence="6">
    <location>
        <begin position="12"/>
        <end position="31"/>
    </location>
</feature>
<dbReference type="OrthoDB" id="5733457at2"/>
<keyword evidence="2" id="KW-0997">Cell inner membrane</keyword>
<proteinExistence type="predicted"/>
<evidence type="ECO:0000256" key="1">
    <source>
        <dbReference type="ARBA" id="ARBA00022475"/>
    </source>
</evidence>
<name>W6M1M9_9GAMM</name>
<dbReference type="PANTHER" id="PTHR37481">
    <property type="entry name" value="LIPOPOLYSACCHARIDE EXPORT SYSTEM PROTEIN LPTC"/>
    <property type="match status" value="1"/>
</dbReference>
<dbReference type="Pfam" id="PF06835">
    <property type="entry name" value="LptC"/>
    <property type="match status" value="1"/>
</dbReference>
<evidence type="ECO:0008006" key="9">
    <source>
        <dbReference type="Google" id="ProtNLM"/>
    </source>
</evidence>
<comment type="caution">
    <text evidence="7">The sequence shown here is derived from an EMBL/GenBank/DDBJ whole genome shotgun (WGS) entry which is preliminary data.</text>
</comment>
<dbReference type="PANTHER" id="PTHR37481:SF1">
    <property type="entry name" value="LIPOPOLYSACCHARIDE EXPORT SYSTEM PROTEIN LPTC"/>
    <property type="match status" value="1"/>
</dbReference>
<evidence type="ECO:0000256" key="6">
    <source>
        <dbReference type="SAM" id="Phobius"/>
    </source>
</evidence>
<protein>
    <recommendedName>
        <fullName evidence="9">Lipopolysaccharide export system protein LptC</fullName>
    </recommendedName>
</protein>
<evidence type="ECO:0000256" key="5">
    <source>
        <dbReference type="ARBA" id="ARBA00023136"/>
    </source>
</evidence>
<dbReference type="NCBIfam" id="TIGR04409">
    <property type="entry name" value="LptC_YrbK"/>
    <property type="match status" value="1"/>
</dbReference>
<keyword evidence="1" id="KW-1003">Cell membrane</keyword>
<keyword evidence="5 6" id="KW-0472">Membrane</keyword>
<dbReference type="Gene3D" id="2.60.450.10">
    <property type="entry name" value="Lipopolysaccharide (LPS) transport protein A like domain"/>
    <property type="match status" value="1"/>
</dbReference>
<dbReference type="InterPro" id="IPR052363">
    <property type="entry name" value="LPS_export_LptC"/>
</dbReference>
<dbReference type="Proteomes" id="UP000035760">
    <property type="component" value="Unassembled WGS sequence"/>
</dbReference>
<evidence type="ECO:0000256" key="3">
    <source>
        <dbReference type="ARBA" id="ARBA00022692"/>
    </source>
</evidence>